<protein>
    <recommendedName>
        <fullName evidence="1">RdRp catalytic domain-containing protein</fullName>
    </recommendedName>
</protein>
<proteinExistence type="predicted"/>
<dbReference type="AlphaFoldDB" id="A0A8S0ZGD4"/>
<accession>A0A8S0ZGD4</accession>
<dbReference type="EMBL" id="CADEBD010000291">
    <property type="protein sequence ID" value="CAB3232780.1"/>
    <property type="molecule type" value="Genomic_DNA"/>
</dbReference>
<dbReference type="GO" id="GO:0003968">
    <property type="term" value="F:RNA-directed RNA polymerase activity"/>
    <property type="evidence" value="ECO:0007669"/>
    <property type="project" value="InterPro"/>
</dbReference>
<sequence length="272" mass="30949">MGFCYLLIKRINLGIGFLLEESDFYNRMKWCEIDDKQLNEKSRLWFNKINSKIDNEDYVEASAGFLMGMLNACSTTMGLVAISGINVQNTIVRSLRSSDDSMTVFVADSIQNLAKLISLIYSVYRLFGINPSKEKTILFPEGYATTLQLLRTQIINAFGAISRLIIGCDNVRRLWNVKKIEYQNLRASDEMRFLTDGGKNPWVIENIGVDEATIEDIIFDDEEENNKRIILFCVKNIASKNMLKSTIQHSSRVQSDLSSFTPYMALTNKASL</sequence>
<dbReference type="PROSITE" id="PS50525">
    <property type="entry name" value="RDRP_SSRNA_NEG_SEG"/>
    <property type="match status" value="1"/>
</dbReference>
<dbReference type="GO" id="GO:0039694">
    <property type="term" value="P:viral RNA genome replication"/>
    <property type="evidence" value="ECO:0007669"/>
    <property type="project" value="InterPro"/>
</dbReference>
<dbReference type="InterPro" id="IPR007099">
    <property type="entry name" value="RNA-dir_pol_NSvirus"/>
</dbReference>
<dbReference type="GO" id="GO:0003723">
    <property type="term" value="F:RNA binding"/>
    <property type="evidence" value="ECO:0007669"/>
    <property type="project" value="InterPro"/>
</dbReference>
<dbReference type="InterPro" id="IPR001407">
    <property type="entry name" value="RNA_pol_PB1_influenza"/>
</dbReference>
<feature type="domain" description="RdRp catalytic" evidence="1">
    <location>
        <begin position="1"/>
        <end position="137"/>
    </location>
</feature>
<evidence type="ECO:0000259" key="1">
    <source>
        <dbReference type="PROSITE" id="PS50525"/>
    </source>
</evidence>
<comment type="caution">
    <text evidence="2">The sequence shown here is derived from an EMBL/GenBank/DDBJ whole genome shotgun (WGS) entry which is preliminary data.</text>
</comment>
<dbReference type="OrthoDB" id="8174403at2759"/>
<organism evidence="2 3">
    <name type="scientific">Arctia plantaginis</name>
    <name type="common">Wood tiger moth</name>
    <name type="synonym">Phalaena plantaginis</name>
    <dbReference type="NCBI Taxonomy" id="874455"/>
    <lineage>
        <taxon>Eukaryota</taxon>
        <taxon>Metazoa</taxon>
        <taxon>Ecdysozoa</taxon>
        <taxon>Arthropoda</taxon>
        <taxon>Hexapoda</taxon>
        <taxon>Insecta</taxon>
        <taxon>Pterygota</taxon>
        <taxon>Neoptera</taxon>
        <taxon>Endopterygota</taxon>
        <taxon>Lepidoptera</taxon>
        <taxon>Glossata</taxon>
        <taxon>Ditrysia</taxon>
        <taxon>Noctuoidea</taxon>
        <taxon>Erebidae</taxon>
        <taxon>Arctiinae</taxon>
        <taxon>Arctia</taxon>
    </lineage>
</organism>
<dbReference type="Proteomes" id="UP000494256">
    <property type="component" value="Unassembled WGS sequence"/>
</dbReference>
<gene>
    <name evidence="2" type="ORF">APLA_LOCUS5821</name>
</gene>
<name>A0A8S0ZGD4_ARCPL</name>
<dbReference type="Pfam" id="PF00602">
    <property type="entry name" value="Flu_PB1"/>
    <property type="match status" value="1"/>
</dbReference>
<evidence type="ECO:0000313" key="3">
    <source>
        <dbReference type="Proteomes" id="UP000494256"/>
    </source>
</evidence>
<evidence type="ECO:0000313" key="2">
    <source>
        <dbReference type="EMBL" id="CAB3232780.1"/>
    </source>
</evidence>
<reference evidence="2 3" key="1">
    <citation type="submission" date="2020-04" db="EMBL/GenBank/DDBJ databases">
        <authorList>
            <person name="Wallbank WR R."/>
            <person name="Pardo Diaz C."/>
            <person name="Kozak K."/>
            <person name="Martin S."/>
            <person name="Jiggins C."/>
            <person name="Moest M."/>
            <person name="Warren A I."/>
            <person name="Byers J.R.P. K."/>
            <person name="Montejo-Kovacevich G."/>
            <person name="Yen C E."/>
        </authorList>
    </citation>
    <scope>NUCLEOTIDE SEQUENCE [LARGE SCALE GENOMIC DNA]</scope>
</reference>